<name>A0AAV1HXV6_9CHLO</name>
<comment type="caution">
    <text evidence="3">The sequence shown here is derived from an EMBL/GenBank/DDBJ whole genome shotgun (WGS) entry which is preliminary data.</text>
</comment>
<dbReference type="AlphaFoldDB" id="A0AAV1HXV6"/>
<dbReference type="SMART" id="SM00496">
    <property type="entry name" value="IENR2"/>
    <property type="match status" value="3"/>
</dbReference>
<organism evidence="3 4">
    <name type="scientific">Coccomyxa viridis</name>
    <dbReference type="NCBI Taxonomy" id="1274662"/>
    <lineage>
        <taxon>Eukaryota</taxon>
        <taxon>Viridiplantae</taxon>
        <taxon>Chlorophyta</taxon>
        <taxon>core chlorophytes</taxon>
        <taxon>Trebouxiophyceae</taxon>
        <taxon>Trebouxiophyceae incertae sedis</taxon>
        <taxon>Coccomyxaceae</taxon>
        <taxon>Coccomyxa</taxon>
    </lineage>
</organism>
<proteinExistence type="predicted"/>
<feature type="compositionally biased region" description="Basic and acidic residues" evidence="1">
    <location>
        <begin position="233"/>
        <end position="242"/>
    </location>
</feature>
<feature type="compositionally biased region" description="Basic residues" evidence="1">
    <location>
        <begin position="115"/>
        <end position="126"/>
    </location>
</feature>
<evidence type="ECO:0000313" key="4">
    <source>
        <dbReference type="Proteomes" id="UP001314263"/>
    </source>
</evidence>
<reference evidence="3 4" key="1">
    <citation type="submission" date="2023-10" db="EMBL/GenBank/DDBJ databases">
        <authorList>
            <person name="Maclean D."/>
            <person name="Macfadyen A."/>
        </authorList>
    </citation>
    <scope>NUCLEOTIDE SEQUENCE [LARGE SCALE GENOMIC DNA]</scope>
</reference>
<evidence type="ECO:0000256" key="1">
    <source>
        <dbReference type="SAM" id="MobiDB-lite"/>
    </source>
</evidence>
<evidence type="ECO:0000259" key="2">
    <source>
        <dbReference type="SMART" id="SM00496"/>
    </source>
</evidence>
<keyword evidence="4" id="KW-1185">Reference proteome</keyword>
<feature type="domain" description="Nuclease associated modular" evidence="2">
    <location>
        <begin position="178"/>
        <end position="194"/>
    </location>
</feature>
<dbReference type="InterPro" id="IPR003611">
    <property type="entry name" value="NUMOD3"/>
</dbReference>
<dbReference type="GO" id="GO:0003677">
    <property type="term" value="F:DNA binding"/>
    <property type="evidence" value="ECO:0007669"/>
    <property type="project" value="InterPro"/>
</dbReference>
<evidence type="ECO:0000313" key="3">
    <source>
        <dbReference type="EMBL" id="CAK0758150.1"/>
    </source>
</evidence>
<sequence>MQILHPSHCSIGNPLGQRRKVSNRWRAQWSHPHIGMRRWTVILCSFTKSGQLVTEDEAACKAVKEELDADSIAELRHGKQPIPRALRGRKQAPAAGKETEQGQDAAGEAEPMDGRRRKPHPLKGRKRPPEVRAKIAATKAALSPERKQEIGQKISKGRLTNPKIMSIAHRMKISQARLGQKHSQQTIEKMRISQAQWWERQKALGEQAMQQDAKAGLEQGKDSTGNISTKQGGSREHSQVGL</sequence>
<gene>
    <name evidence="3" type="ORF">CVIRNUC_002598</name>
</gene>
<protein>
    <recommendedName>
        <fullName evidence="2">Nuclease associated modular domain-containing protein</fullName>
    </recommendedName>
</protein>
<dbReference type="Proteomes" id="UP001314263">
    <property type="component" value="Unassembled WGS sequence"/>
</dbReference>
<feature type="domain" description="Nuclease associated modular" evidence="2">
    <location>
        <begin position="123"/>
        <end position="139"/>
    </location>
</feature>
<feature type="compositionally biased region" description="Polar residues" evidence="1">
    <location>
        <begin position="222"/>
        <end position="232"/>
    </location>
</feature>
<feature type="domain" description="Nuclease associated modular" evidence="2">
    <location>
        <begin position="161"/>
        <end position="177"/>
    </location>
</feature>
<dbReference type="EMBL" id="CAUYUE010000003">
    <property type="protein sequence ID" value="CAK0758150.1"/>
    <property type="molecule type" value="Genomic_DNA"/>
</dbReference>
<feature type="region of interest" description="Disordered" evidence="1">
    <location>
        <begin position="204"/>
        <end position="242"/>
    </location>
</feature>
<feature type="region of interest" description="Disordered" evidence="1">
    <location>
        <begin position="75"/>
        <end position="131"/>
    </location>
</feature>
<accession>A0AAV1HXV6</accession>